<keyword evidence="5 7" id="KW-0472">Membrane</keyword>
<evidence type="ECO:0000256" key="6">
    <source>
        <dbReference type="SAM" id="MobiDB-lite"/>
    </source>
</evidence>
<feature type="transmembrane region" description="Helical" evidence="7">
    <location>
        <begin position="150"/>
        <end position="173"/>
    </location>
</feature>
<feature type="transmembrane region" description="Helical" evidence="7">
    <location>
        <begin position="462"/>
        <end position="484"/>
    </location>
</feature>
<dbReference type="GO" id="GO:0016020">
    <property type="term" value="C:membrane"/>
    <property type="evidence" value="ECO:0007669"/>
    <property type="project" value="UniProtKB-SubCell"/>
</dbReference>
<dbReference type="OrthoDB" id="77405at2759"/>
<organism evidence="8 9">
    <name type="scientific">Planoprotostelium fungivorum</name>
    <dbReference type="NCBI Taxonomy" id="1890364"/>
    <lineage>
        <taxon>Eukaryota</taxon>
        <taxon>Amoebozoa</taxon>
        <taxon>Evosea</taxon>
        <taxon>Variosea</taxon>
        <taxon>Cavosteliida</taxon>
        <taxon>Cavosteliaceae</taxon>
        <taxon>Planoprotostelium</taxon>
    </lineage>
</organism>
<proteinExistence type="predicted"/>
<keyword evidence="4 7" id="KW-1133">Transmembrane helix</keyword>
<feature type="region of interest" description="Disordered" evidence="6">
    <location>
        <begin position="1"/>
        <end position="50"/>
    </location>
</feature>
<sequence>MPDNDSATANDEACATDVEMLPREVMRSSNTSDLPSLTTPEDVEEDEIEGKKDLTERELECLKAGLPLPEDPDATPETRHITIRAVIVGCILGTLVAASNIYLGLKTGFTFGPQLFGAIFGFAILKALSRTPLPLFGGYFGPKENCTVQTAATSTGGLGILFVSAIPACYQLGLLSTPKEDFWKLIALTAVCAYYGLFFAIPMRTFYILIQRLVFPTPTATALTIRQLHAGGKTGEAIAKKKAFVLGGSLIGSLVLRVVSQYAPGALWDWHIFWWLYTWGWKYIVAADCWGWYLEWTPAFIGSGMLVGLNPSISYFAGSFLAWGIIGPSIVARGLAFTRPASDIYPEIFTPYSMNLQDPVNAPSPRYWLLWPGVLMMFVSSTMEIIVNFKPIYQGFKTGIQSIINTYRERKGQEPKYVLKPIDDPAKPEDKVPTWAWMGGLLISVIATCAVISPLFHINVGTVILAVLLGFVFSFIGIQSSAVTDLNPISTIAKASQLIIGGVTKGQGITGPNAELTNLMAGVVSAGAAAQTVDMTGDLRTGHLLGAKPKVQFYAQIIGSFCSIWLCVGFFVLFATAYPCIIDINAETCQFGIPSVTAWRAVAIAVTQPNLPIPPSSGYTAIGLSVFCVILVLAKHFAPKKYKPFIPNANSIGLGFVVPQVTYSVAMVIGAVIDHVWGKKGKKSHQLFKYALAAGLVAGEGLGGVINAVFQIGKFSGDLYGSSIGCTGGDYCG</sequence>
<keyword evidence="2" id="KW-0813">Transport</keyword>
<dbReference type="AlphaFoldDB" id="A0A2P6N087"/>
<feature type="transmembrane region" description="Helical" evidence="7">
    <location>
        <begin position="185"/>
        <end position="203"/>
    </location>
</feature>
<feature type="compositionally biased region" description="Polar residues" evidence="6">
    <location>
        <begin position="27"/>
        <end position="39"/>
    </location>
</feature>
<feature type="transmembrane region" description="Helical" evidence="7">
    <location>
        <begin position="616"/>
        <end position="634"/>
    </location>
</feature>
<reference evidence="8 9" key="1">
    <citation type="journal article" date="2018" name="Genome Biol. Evol.">
        <title>Multiple Roots of Fruiting Body Formation in Amoebozoa.</title>
        <authorList>
            <person name="Hillmann F."/>
            <person name="Forbes G."/>
            <person name="Novohradska S."/>
            <person name="Ferling I."/>
            <person name="Riege K."/>
            <person name="Groth M."/>
            <person name="Westermann M."/>
            <person name="Marz M."/>
            <person name="Spaller T."/>
            <person name="Winckler T."/>
            <person name="Schaap P."/>
            <person name="Glockner G."/>
        </authorList>
    </citation>
    <scope>NUCLEOTIDE SEQUENCE [LARGE SCALE GENOMIC DNA]</scope>
    <source>
        <strain evidence="8 9">Jena</strain>
    </source>
</reference>
<evidence type="ECO:0000313" key="9">
    <source>
        <dbReference type="Proteomes" id="UP000241769"/>
    </source>
</evidence>
<dbReference type="InterPro" id="IPR004813">
    <property type="entry name" value="OPT"/>
</dbReference>
<feature type="transmembrane region" description="Helical" evidence="7">
    <location>
        <begin position="306"/>
        <end position="326"/>
    </location>
</feature>
<feature type="transmembrane region" description="Helical" evidence="7">
    <location>
        <begin position="553"/>
        <end position="578"/>
    </location>
</feature>
<dbReference type="InterPro" id="IPR045035">
    <property type="entry name" value="YSL-like"/>
</dbReference>
<feature type="transmembrane region" description="Helical" evidence="7">
    <location>
        <begin position="85"/>
        <end position="105"/>
    </location>
</feature>
<feature type="transmembrane region" description="Helical" evidence="7">
    <location>
        <begin position="690"/>
        <end position="710"/>
    </location>
</feature>
<feature type="transmembrane region" description="Helical" evidence="7">
    <location>
        <begin position="111"/>
        <end position="129"/>
    </location>
</feature>
<protein>
    <submittedName>
        <fullName evidence="8">Oligopeptide transporter</fullName>
    </submittedName>
</protein>
<feature type="transmembrane region" description="Helical" evidence="7">
    <location>
        <begin position="368"/>
        <end position="387"/>
    </location>
</feature>
<dbReference type="EMBL" id="MDYQ01000269">
    <property type="protein sequence ID" value="PRP77365.1"/>
    <property type="molecule type" value="Genomic_DNA"/>
</dbReference>
<feature type="transmembrane region" description="Helical" evidence="7">
    <location>
        <begin position="272"/>
        <end position="294"/>
    </location>
</feature>
<dbReference type="STRING" id="1890364.A0A2P6N087"/>
<evidence type="ECO:0000256" key="5">
    <source>
        <dbReference type="ARBA" id="ARBA00023136"/>
    </source>
</evidence>
<comment type="caution">
    <text evidence="8">The sequence shown here is derived from an EMBL/GenBank/DDBJ whole genome shotgun (WGS) entry which is preliminary data.</text>
</comment>
<evidence type="ECO:0000256" key="7">
    <source>
        <dbReference type="SAM" id="Phobius"/>
    </source>
</evidence>
<name>A0A2P6N087_9EUKA</name>
<accession>A0A2P6N087</accession>
<dbReference type="PANTHER" id="PTHR31645">
    <property type="entry name" value="OLIGOPEPTIDE TRANSPORTER YGL114W-RELATED"/>
    <property type="match status" value="1"/>
</dbReference>
<evidence type="ECO:0000256" key="2">
    <source>
        <dbReference type="ARBA" id="ARBA00022448"/>
    </source>
</evidence>
<feature type="transmembrane region" description="Helical" evidence="7">
    <location>
        <begin position="243"/>
        <end position="260"/>
    </location>
</feature>
<dbReference type="Pfam" id="PF03169">
    <property type="entry name" value="OPT"/>
    <property type="match status" value="1"/>
</dbReference>
<evidence type="ECO:0000256" key="4">
    <source>
        <dbReference type="ARBA" id="ARBA00022989"/>
    </source>
</evidence>
<dbReference type="Proteomes" id="UP000241769">
    <property type="component" value="Unassembled WGS sequence"/>
</dbReference>
<keyword evidence="3 7" id="KW-0812">Transmembrane</keyword>
<evidence type="ECO:0000313" key="8">
    <source>
        <dbReference type="EMBL" id="PRP77365.1"/>
    </source>
</evidence>
<evidence type="ECO:0000256" key="1">
    <source>
        <dbReference type="ARBA" id="ARBA00004141"/>
    </source>
</evidence>
<dbReference type="GO" id="GO:0035673">
    <property type="term" value="F:oligopeptide transmembrane transporter activity"/>
    <property type="evidence" value="ECO:0007669"/>
    <property type="project" value="InterPro"/>
</dbReference>
<dbReference type="PANTHER" id="PTHR31645:SF3">
    <property type="entry name" value="OLIGOPEPTIDE TRANSPORTER"/>
    <property type="match status" value="1"/>
</dbReference>
<comment type="subcellular location">
    <subcellularLocation>
        <location evidence="1">Membrane</location>
        <topology evidence="1">Multi-pass membrane protein</topology>
    </subcellularLocation>
</comment>
<keyword evidence="9" id="KW-1185">Reference proteome</keyword>
<feature type="transmembrane region" description="Helical" evidence="7">
    <location>
        <begin position="654"/>
        <end position="678"/>
    </location>
</feature>
<gene>
    <name evidence="8" type="ORF">PROFUN_05610</name>
</gene>
<dbReference type="InParanoid" id="A0A2P6N087"/>
<evidence type="ECO:0000256" key="3">
    <source>
        <dbReference type="ARBA" id="ARBA00022692"/>
    </source>
</evidence>
<feature type="transmembrane region" description="Helical" evidence="7">
    <location>
        <begin position="435"/>
        <end position="456"/>
    </location>
</feature>